<dbReference type="Proteomes" id="UP000694865">
    <property type="component" value="Unplaced"/>
</dbReference>
<protein>
    <recommendedName>
        <fullName evidence="3">Carboxylic ester hydrolase</fullName>
        <ecNumber evidence="3">3.1.1.-</ecNumber>
    </recommendedName>
</protein>
<reference evidence="7" key="1">
    <citation type="submission" date="2025-08" db="UniProtKB">
        <authorList>
            <consortium name="RefSeq"/>
        </authorList>
    </citation>
    <scope>IDENTIFICATION</scope>
    <source>
        <tissue evidence="7">Testes</tissue>
    </source>
</reference>
<dbReference type="RefSeq" id="XP_006825521.1">
    <property type="nucleotide sequence ID" value="XM_006825458.1"/>
</dbReference>
<dbReference type="PANTHER" id="PTHR45570:SF1">
    <property type="entry name" value="CARBOXYLIC ESTER HYDROLASE"/>
    <property type="match status" value="1"/>
</dbReference>
<proteinExistence type="inferred from homology"/>
<name>A0ABM0MZT0_SACKO</name>
<gene>
    <name evidence="7" type="primary">LOC100367397</name>
</gene>
<evidence type="ECO:0000256" key="2">
    <source>
        <dbReference type="ARBA" id="ARBA00022801"/>
    </source>
</evidence>
<feature type="domain" description="Carboxylesterase type B" evidence="5">
    <location>
        <begin position="1"/>
        <end position="312"/>
    </location>
</feature>
<sequence length="381" mass="43232">MVFFHGGNFRQGSGYSLLQDGRYIANHTDTIVVFVNYRLGALGFLVSDVGKDAANGNYGIMDQRFALEWVRDNIANFGGDPNKVTIFGQSAGAQSVGIHLASSKSDSLFHYAIMESNPLSLPLRSRLEAEILGSYFAAELGCRTGDINCMRSKHVEDIVYAQQNTSTKIVNPFRLLELFEPWGPYIDGDDITEQSIDSFAKGHFQKKPIILGTTSDEARANLFVAIPEPMDKLNYFEYVIEMFKIHSLKVLHNYPPLSSGDQREELSVAGHPYLFACPTRDALRHISYHSDLSIWTYVFDHALSFDAWGPDFNFCSLHCRLEKKMDKLNEEQRSITERFEIMEKKQEDFERSLNETSIEVSELKINHMAVDGRLEQAEKQI</sequence>
<evidence type="ECO:0000256" key="3">
    <source>
        <dbReference type="RuleBase" id="RU361235"/>
    </source>
</evidence>
<feature type="coiled-coil region" evidence="4">
    <location>
        <begin position="325"/>
        <end position="380"/>
    </location>
</feature>
<evidence type="ECO:0000313" key="7">
    <source>
        <dbReference type="RefSeq" id="XP_006825521.1"/>
    </source>
</evidence>
<comment type="similarity">
    <text evidence="1 3">Belongs to the type-B carboxylesterase/lipase family.</text>
</comment>
<dbReference type="PROSITE" id="PS00122">
    <property type="entry name" value="CARBOXYLESTERASE_B_1"/>
    <property type="match status" value="1"/>
</dbReference>
<accession>A0ABM0MZT0</accession>
<dbReference type="Gene3D" id="3.40.50.1820">
    <property type="entry name" value="alpha/beta hydrolase"/>
    <property type="match status" value="1"/>
</dbReference>
<dbReference type="InterPro" id="IPR029058">
    <property type="entry name" value="AB_hydrolase_fold"/>
</dbReference>
<evidence type="ECO:0000256" key="1">
    <source>
        <dbReference type="ARBA" id="ARBA00005964"/>
    </source>
</evidence>
<dbReference type="InterPro" id="IPR019826">
    <property type="entry name" value="Carboxylesterase_B_AS"/>
</dbReference>
<dbReference type="EC" id="3.1.1.-" evidence="3"/>
<evidence type="ECO:0000313" key="6">
    <source>
        <dbReference type="Proteomes" id="UP000694865"/>
    </source>
</evidence>
<dbReference type="PANTHER" id="PTHR45570">
    <property type="entry name" value="CARBOXYLIC ESTER HYDROLASE"/>
    <property type="match status" value="1"/>
</dbReference>
<keyword evidence="4" id="KW-0175">Coiled coil</keyword>
<keyword evidence="6" id="KW-1185">Reference proteome</keyword>
<dbReference type="SUPFAM" id="SSF53474">
    <property type="entry name" value="alpha/beta-Hydrolases"/>
    <property type="match status" value="1"/>
</dbReference>
<keyword evidence="2 3" id="KW-0378">Hydrolase</keyword>
<dbReference type="GeneID" id="100367397"/>
<dbReference type="InterPro" id="IPR002018">
    <property type="entry name" value="CarbesteraseB"/>
</dbReference>
<organism evidence="6 7">
    <name type="scientific">Saccoglossus kowalevskii</name>
    <name type="common">Acorn worm</name>
    <dbReference type="NCBI Taxonomy" id="10224"/>
    <lineage>
        <taxon>Eukaryota</taxon>
        <taxon>Metazoa</taxon>
        <taxon>Hemichordata</taxon>
        <taxon>Enteropneusta</taxon>
        <taxon>Harrimaniidae</taxon>
        <taxon>Saccoglossus</taxon>
    </lineage>
</organism>
<evidence type="ECO:0000256" key="4">
    <source>
        <dbReference type="SAM" id="Coils"/>
    </source>
</evidence>
<evidence type="ECO:0000259" key="5">
    <source>
        <dbReference type="Pfam" id="PF00135"/>
    </source>
</evidence>
<dbReference type="Pfam" id="PF00135">
    <property type="entry name" value="COesterase"/>
    <property type="match status" value="1"/>
</dbReference>